<evidence type="ECO:0000259" key="1">
    <source>
        <dbReference type="Pfam" id="PF03432"/>
    </source>
</evidence>
<evidence type="ECO:0000313" key="3">
    <source>
        <dbReference type="Proteomes" id="UP000030146"/>
    </source>
</evidence>
<dbReference type="RefSeq" id="WP_039426278.1">
    <property type="nucleotide sequence ID" value="NZ_JRAK01000132.1"/>
</dbReference>
<keyword evidence="3" id="KW-1185">Reference proteome</keyword>
<feature type="domain" description="MobA/VirD2-like nuclease" evidence="1">
    <location>
        <begin position="17"/>
        <end position="148"/>
    </location>
</feature>
<dbReference type="Proteomes" id="UP000030146">
    <property type="component" value="Unassembled WGS sequence"/>
</dbReference>
<dbReference type="AlphaFoldDB" id="A0A0A2F5J3"/>
<protein>
    <submittedName>
        <fullName evidence="2">Mobilization protein</fullName>
    </submittedName>
</protein>
<organism evidence="2 3">
    <name type="scientific">Porphyromonas gulae</name>
    <dbReference type="NCBI Taxonomy" id="111105"/>
    <lineage>
        <taxon>Bacteria</taxon>
        <taxon>Pseudomonadati</taxon>
        <taxon>Bacteroidota</taxon>
        <taxon>Bacteroidia</taxon>
        <taxon>Bacteroidales</taxon>
        <taxon>Porphyromonadaceae</taxon>
        <taxon>Porphyromonas</taxon>
    </lineage>
</organism>
<evidence type="ECO:0000313" key="2">
    <source>
        <dbReference type="EMBL" id="KGN85312.1"/>
    </source>
</evidence>
<gene>
    <name evidence="2" type="ORF">HR15_10060</name>
</gene>
<proteinExistence type="predicted"/>
<comment type="caution">
    <text evidence="2">The sequence shown here is derived from an EMBL/GenBank/DDBJ whole genome shotgun (WGS) entry which is preliminary data.</text>
</comment>
<accession>A0A0A2F5J3</accession>
<name>A0A0A2F5J3_9PORP</name>
<dbReference type="Pfam" id="PF03432">
    <property type="entry name" value="Relaxase"/>
    <property type="match status" value="1"/>
</dbReference>
<sequence>MIAKIIKGSSFAGVLAYILGKGEEKARVLHAEGVREHAIPTEIASDFALQASLRPRVQKPVCHTILSFSAEDMQYLSDEHMVDLAKEYLQQMGYTNTQYIIVRHLDREHPHLHICINRVDNEGRAISDSNEKYRSVKICREMTLKHELKWGEGKNAVKRQRLRGHDKLRYSIFDAIKYAIPQCQNWHELMAELQKQGIETQFKTKGQTSQVEGVIFVKDGVSFSGSHIDRSCNYSKLSAQLEQNQLALLKSETKEQETELCEELSEVFDGFTESLLSTGPSVDVAELVFQRKLRNQANNKPKRRKL</sequence>
<dbReference type="Gene3D" id="3.30.930.30">
    <property type="match status" value="1"/>
</dbReference>
<reference evidence="2 3" key="1">
    <citation type="submission" date="2014-08" db="EMBL/GenBank/DDBJ databases">
        <title>Porphyromonas gulae strain:COT-052_OH3439 Genome sequencing.</title>
        <authorList>
            <person name="Wallis C."/>
            <person name="Deusch O."/>
            <person name="O'Flynn C."/>
            <person name="Davis I."/>
            <person name="Jospin G."/>
            <person name="Darling A.E."/>
            <person name="Coil D.A."/>
            <person name="Alexiev A."/>
            <person name="Horsfall A."/>
            <person name="Kirkwood N."/>
            <person name="Harris S."/>
            <person name="Eisen J.A."/>
        </authorList>
    </citation>
    <scope>NUCLEOTIDE SEQUENCE [LARGE SCALE GENOMIC DNA]</scope>
    <source>
        <strain evidence="3">COT-052 OH3439</strain>
    </source>
</reference>
<dbReference type="EMBL" id="JRAK01000132">
    <property type="protein sequence ID" value="KGN85312.1"/>
    <property type="molecule type" value="Genomic_DNA"/>
</dbReference>
<dbReference type="InterPro" id="IPR005094">
    <property type="entry name" value="Endonuclease_MobA/VirD2"/>
</dbReference>